<dbReference type="SUPFAM" id="SSF55874">
    <property type="entry name" value="ATPase domain of HSP90 chaperone/DNA topoisomerase II/histidine kinase"/>
    <property type="match status" value="1"/>
</dbReference>
<dbReference type="GeneID" id="35764848"/>
<reference evidence="4 6" key="2">
    <citation type="submission" date="2018-06" db="EMBL/GenBank/DDBJ databases">
        <title>Mutators as drivers of adaptation in pathogenic bacteria and a risk factor for host jumps and vaccine escape.</title>
        <authorList>
            <person name="Barnes A.C."/>
            <person name="Silayeva O."/>
        </authorList>
    </citation>
    <scope>NUCLEOTIDE SEQUENCE [LARGE SCALE GENOMIC DNA]</scope>
    <source>
        <strain evidence="4 6">QMA0445</strain>
    </source>
</reference>
<dbReference type="Pfam" id="PF14501">
    <property type="entry name" value="HATPase_c_5"/>
    <property type="match status" value="1"/>
</dbReference>
<feature type="transmembrane region" description="Helical" evidence="1">
    <location>
        <begin position="32"/>
        <end position="48"/>
    </location>
</feature>
<dbReference type="EMBL" id="QLQD01000080">
    <property type="protein sequence ID" value="RLU55015.1"/>
    <property type="molecule type" value="Genomic_DNA"/>
</dbReference>
<evidence type="ECO:0000313" key="6">
    <source>
        <dbReference type="Proteomes" id="UP000269148"/>
    </source>
</evidence>
<evidence type="ECO:0000313" key="3">
    <source>
        <dbReference type="EMBL" id="AHY16619.1"/>
    </source>
</evidence>
<gene>
    <name evidence="4" type="ORF">DIY07_09325</name>
    <name evidence="3" type="ORF">DQ08_09265</name>
</gene>
<dbReference type="KEGG" id="siz:SI82_09230"/>
<dbReference type="KEGG" id="siq:DQ08_09265"/>
<dbReference type="GO" id="GO:0016301">
    <property type="term" value="F:kinase activity"/>
    <property type="evidence" value="ECO:0007669"/>
    <property type="project" value="UniProtKB-KW"/>
</dbReference>
<dbReference type="InterPro" id="IPR036890">
    <property type="entry name" value="HATPase_C_sf"/>
</dbReference>
<dbReference type="InterPro" id="IPR032834">
    <property type="entry name" value="NatK-like_C"/>
</dbReference>
<dbReference type="Gene3D" id="3.30.565.10">
    <property type="entry name" value="Histidine kinase-like ATPase, C-terminal domain"/>
    <property type="match status" value="1"/>
</dbReference>
<keyword evidence="1" id="KW-0472">Membrane</keyword>
<dbReference type="Proteomes" id="UP000025245">
    <property type="component" value="Chromosome"/>
</dbReference>
<dbReference type="STRING" id="1346.BMF34_09245"/>
<feature type="transmembrane region" description="Helical" evidence="1">
    <location>
        <begin position="6"/>
        <end position="25"/>
    </location>
</feature>
<keyword evidence="5" id="KW-1185">Reference proteome</keyword>
<evidence type="ECO:0000313" key="4">
    <source>
        <dbReference type="EMBL" id="RLU55015.1"/>
    </source>
</evidence>
<feature type="transmembrane region" description="Helical" evidence="1">
    <location>
        <begin position="185"/>
        <end position="204"/>
    </location>
</feature>
<keyword evidence="3" id="KW-0418">Kinase</keyword>
<sequence>MPYFYYFTLFYTVVFCDIWLFFSKISGLQLRFYQRFLLGSLFVGLNFLSEHNMLMNQVFFITMGFVFLRHRKATETIFYALFSMMMVESLYRSIIMFFIPVCLGYSSTQVYLDIRLLLLSYLLVLPIFFFLSYIFSVDIALLKFITVDKMRRWVALMNAIMFSYYFSVYLLNLSFISEIALYQSIRPKLILIYLLMMIWFIIRLDRFTKDDLERKLALAQGERVENLVNYNHYIEQLYRDIRTIKHDSENILISLKDSIDSGNRKEIKEVYNAVVKESAYAMFSPEVGFGALGNIKEAVIRSLLQSKLLEAQNHGITLHIEIPDEIDNLPLKLLDLVVVLSILLDNAIDTAKGSNRPFISIAYFYQDNKQFFIIENSTKLKQIDMATLFNEHHPDATGHYQKSFKRFFTVLEDYPETIFSSKSNHYRLRQILEMR</sequence>
<keyword evidence="1" id="KW-1133">Transmembrane helix</keyword>
<dbReference type="GO" id="GO:0042802">
    <property type="term" value="F:identical protein binding"/>
    <property type="evidence" value="ECO:0007669"/>
    <property type="project" value="TreeGrafter"/>
</dbReference>
<proteinExistence type="predicted"/>
<evidence type="ECO:0000313" key="5">
    <source>
        <dbReference type="Proteomes" id="UP000025245"/>
    </source>
</evidence>
<dbReference type="RefSeq" id="WP_003100197.1">
    <property type="nucleotide sequence ID" value="NZ_CP010783.1"/>
</dbReference>
<feature type="transmembrane region" description="Helical" evidence="1">
    <location>
        <begin position="153"/>
        <end position="173"/>
    </location>
</feature>
<feature type="domain" description="Sensor histidine kinase NatK-like C-terminal" evidence="2">
    <location>
        <begin position="331"/>
        <end position="391"/>
    </location>
</feature>
<dbReference type="PANTHER" id="PTHR40448:SF1">
    <property type="entry name" value="TWO-COMPONENT SENSOR HISTIDINE KINASE"/>
    <property type="match status" value="1"/>
</dbReference>
<dbReference type="EMBL" id="CP007586">
    <property type="protein sequence ID" value="AHY16619.1"/>
    <property type="molecule type" value="Genomic_DNA"/>
</dbReference>
<evidence type="ECO:0000256" key="1">
    <source>
        <dbReference type="SAM" id="Phobius"/>
    </source>
</evidence>
<dbReference type="KEGG" id="sio:DW64_09245"/>
<keyword evidence="3" id="KW-0808">Transferase</keyword>
<dbReference type="Proteomes" id="UP000269148">
    <property type="component" value="Unassembled WGS sequence"/>
</dbReference>
<protein>
    <submittedName>
        <fullName evidence="4">GHKL domain-containing protein</fullName>
    </submittedName>
    <submittedName>
        <fullName evidence="3">Histidine kinase</fullName>
    </submittedName>
</protein>
<keyword evidence="1" id="KW-0812">Transmembrane</keyword>
<dbReference type="eggNOG" id="COG3290">
    <property type="taxonomic scope" value="Bacteria"/>
</dbReference>
<reference evidence="3 5" key="1">
    <citation type="journal article" date="2014" name="Genome Announc.">
        <title>Complete Genome Sequence of a Virulent Strain, Streptococcus iniae ISET0901, Isolated from Diseased Tilapia.</title>
        <authorList>
            <person name="Pridgeon J.W."/>
            <person name="Zhang D."/>
            <person name="Zhang L."/>
        </authorList>
    </citation>
    <scope>NUCLEOTIDE SEQUENCE [LARGE SCALE GENOMIC DNA]</scope>
    <source>
        <strain evidence="3 5">ISET0901</strain>
    </source>
</reference>
<feature type="transmembrane region" description="Helical" evidence="1">
    <location>
        <begin position="118"/>
        <end position="141"/>
    </location>
</feature>
<feature type="transmembrane region" description="Helical" evidence="1">
    <location>
        <begin position="90"/>
        <end position="112"/>
    </location>
</feature>
<dbReference type="AlphaFoldDB" id="A0A1J0N1P3"/>
<dbReference type="SMR" id="A0A1J0N1P3"/>
<evidence type="ECO:0000259" key="2">
    <source>
        <dbReference type="Pfam" id="PF14501"/>
    </source>
</evidence>
<organism evidence="4 6">
    <name type="scientific">Streptococcus iniae</name>
    <name type="common">Streptococcus shiloi</name>
    <dbReference type="NCBI Taxonomy" id="1346"/>
    <lineage>
        <taxon>Bacteria</taxon>
        <taxon>Bacillati</taxon>
        <taxon>Bacillota</taxon>
        <taxon>Bacilli</taxon>
        <taxon>Lactobacillales</taxon>
        <taxon>Streptococcaceae</taxon>
        <taxon>Streptococcus</taxon>
    </lineage>
</organism>
<accession>A0A1J0N1P3</accession>
<name>A0A1J0N1P3_STRIN</name>
<dbReference type="PANTHER" id="PTHR40448">
    <property type="entry name" value="TWO-COMPONENT SENSOR HISTIDINE KINASE"/>
    <property type="match status" value="1"/>
</dbReference>
<dbReference type="OrthoDB" id="1656061at2"/>